<dbReference type="InterPro" id="IPR006076">
    <property type="entry name" value="FAD-dep_OxRdtase"/>
</dbReference>
<protein>
    <submittedName>
        <fullName evidence="3">FAD-dependent oxidoreductase</fullName>
    </submittedName>
</protein>
<accession>A0A9J6RM89</accession>
<evidence type="ECO:0000256" key="1">
    <source>
        <dbReference type="ARBA" id="ARBA00023002"/>
    </source>
</evidence>
<sequence length="473" mass="52900">MHKHHDALKDAELKPLWHDPAIMPEPLPALAKDESCELLIVGGGFTGLWAAMQAKERKPDADIILIEKTFVGDGASGRNGGFLSTSVAHGETNTEAQFPGEADKLEELGIQNMKEFLETLERYNIDAEYEQVGEMDVALDPESAQRLHAEYLECKEAGEDVVWFDEEAVRKQVNSPTFFGGLWHRDGQDGVIHPGRLCWGLKDVLVNQLGVRIFENTEMLDVQPVGSDGMKATCAGGVISSKKVLLATNAYTSKISRIRNSVVPVWDYQIATQPLTAEQLDKINWGKPESRHALADYNNMFHYFRLTKDNRITWGGGGAVRYYFNRGIDAHLMDAPARHEQLAAEFFEMFPQLEGEIKFTHRWGGIIATSTRFCMVPGVMYDGRLAWSVGYTGHGVGASRFGARIGIELLGYQPSDVINMQFVTKRALPWFPEPFRWLGVRFTQNALIKADQNGGKRGLWLKFLDMLGLGFTC</sequence>
<reference evidence="3 4" key="1">
    <citation type="submission" date="2022-12" db="EMBL/GenBank/DDBJ databases">
        <title>Dasania phycosphaerae sp. nov., isolated from particulate material of the south coast of Korea.</title>
        <authorList>
            <person name="Jiang Y."/>
        </authorList>
    </citation>
    <scope>NUCLEOTIDE SEQUENCE [LARGE SCALE GENOMIC DNA]</scope>
    <source>
        <strain evidence="3 4">GY-19</strain>
    </source>
</reference>
<dbReference type="RefSeq" id="WP_258331451.1">
    <property type="nucleotide sequence ID" value="NZ_JAPTGG010000006.1"/>
</dbReference>
<dbReference type="Proteomes" id="UP001069090">
    <property type="component" value="Unassembled WGS sequence"/>
</dbReference>
<dbReference type="PANTHER" id="PTHR13847:SF281">
    <property type="entry name" value="FAD DEPENDENT OXIDOREDUCTASE DOMAIN-CONTAINING PROTEIN"/>
    <property type="match status" value="1"/>
</dbReference>
<evidence type="ECO:0000313" key="4">
    <source>
        <dbReference type="Proteomes" id="UP001069090"/>
    </source>
</evidence>
<proteinExistence type="predicted"/>
<comment type="caution">
    <text evidence="3">The sequence shown here is derived from an EMBL/GenBank/DDBJ whole genome shotgun (WGS) entry which is preliminary data.</text>
</comment>
<dbReference type="EMBL" id="JAPTGG010000006">
    <property type="protein sequence ID" value="MCZ0865304.1"/>
    <property type="molecule type" value="Genomic_DNA"/>
</dbReference>
<keyword evidence="4" id="KW-1185">Reference proteome</keyword>
<dbReference type="Pfam" id="PF01266">
    <property type="entry name" value="DAO"/>
    <property type="match status" value="1"/>
</dbReference>
<feature type="domain" description="FAD dependent oxidoreductase" evidence="2">
    <location>
        <begin position="38"/>
        <end position="405"/>
    </location>
</feature>
<dbReference type="Gene3D" id="3.50.50.60">
    <property type="entry name" value="FAD/NAD(P)-binding domain"/>
    <property type="match status" value="1"/>
</dbReference>
<gene>
    <name evidence="3" type="ORF">O0V09_08840</name>
</gene>
<dbReference type="Gene3D" id="3.30.9.10">
    <property type="entry name" value="D-Amino Acid Oxidase, subunit A, domain 2"/>
    <property type="match status" value="1"/>
</dbReference>
<evidence type="ECO:0000313" key="3">
    <source>
        <dbReference type="EMBL" id="MCZ0865304.1"/>
    </source>
</evidence>
<dbReference type="AlphaFoldDB" id="A0A9J6RM89"/>
<dbReference type="InterPro" id="IPR036188">
    <property type="entry name" value="FAD/NAD-bd_sf"/>
</dbReference>
<dbReference type="PANTHER" id="PTHR13847">
    <property type="entry name" value="SARCOSINE DEHYDROGENASE-RELATED"/>
    <property type="match status" value="1"/>
</dbReference>
<dbReference type="GO" id="GO:0016491">
    <property type="term" value="F:oxidoreductase activity"/>
    <property type="evidence" value="ECO:0007669"/>
    <property type="project" value="UniProtKB-KW"/>
</dbReference>
<dbReference type="GO" id="GO:0005737">
    <property type="term" value="C:cytoplasm"/>
    <property type="evidence" value="ECO:0007669"/>
    <property type="project" value="TreeGrafter"/>
</dbReference>
<name>A0A9J6RM89_9GAMM</name>
<organism evidence="3 4">
    <name type="scientific">Dasania phycosphaerae</name>
    <dbReference type="NCBI Taxonomy" id="2950436"/>
    <lineage>
        <taxon>Bacteria</taxon>
        <taxon>Pseudomonadati</taxon>
        <taxon>Pseudomonadota</taxon>
        <taxon>Gammaproteobacteria</taxon>
        <taxon>Cellvibrionales</taxon>
        <taxon>Spongiibacteraceae</taxon>
        <taxon>Dasania</taxon>
    </lineage>
</organism>
<dbReference type="SUPFAM" id="SSF51905">
    <property type="entry name" value="FAD/NAD(P)-binding domain"/>
    <property type="match status" value="1"/>
</dbReference>
<keyword evidence="1" id="KW-0560">Oxidoreductase</keyword>
<evidence type="ECO:0000259" key="2">
    <source>
        <dbReference type="Pfam" id="PF01266"/>
    </source>
</evidence>